<feature type="binding site" evidence="6">
    <location>
        <position position="106"/>
    </location>
    <ligand>
        <name>Zn(2+)</name>
        <dbReference type="ChEBI" id="CHEBI:29105"/>
    </ligand>
</feature>
<evidence type="ECO:0000256" key="7">
    <source>
        <dbReference type="RuleBase" id="RU003956"/>
    </source>
</evidence>
<comment type="similarity">
    <text evidence="1 7">Belongs to the beta-class carbonic anhydrase family.</text>
</comment>
<accession>A0A3Q8S2V8</accession>
<protein>
    <recommendedName>
        <fullName evidence="2 7">Carbonic anhydrase</fullName>
        <ecNumber evidence="2 7">4.2.1.1</ecNumber>
    </recommendedName>
    <alternativeName>
        <fullName evidence="7">Carbonate dehydratase</fullName>
    </alternativeName>
</protein>
<dbReference type="EMBL" id="CP034234">
    <property type="protein sequence ID" value="AZK44340.1"/>
    <property type="molecule type" value="Genomic_DNA"/>
</dbReference>
<feature type="binding site" evidence="6">
    <location>
        <position position="50"/>
    </location>
    <ligand>
        <name>Zn(2+)</name>
        <dbReference type="ChEBI" id="CHEBI:29105"/>
    </ligand>
</feature>
<feature type="binding site" evidence="6">
    <location>
        <position position="103"/>
    </location>
    <ligand>
        <name>Zn(2+)</name>
        <dbReference type="ChEBI" id="CHEBI:29105"/>
    </ligand>
</feature>
<evidence type="ECO:0000313" key="9">
    <source>
        <dbReference type="Proteomes" id="UP000278804"/>
    </source>
</evidence>
<dbReference type="PANTHER" id="PTHR11002:SF79">
    <property type="entry name" value="CARBONIC ANHYDRASE 2"/>
    <property type="match status" value="1"/>
</dbReference>
<dbReference type="AlphaFoldDB" id="A0A3Q8S2V8"/>
<comment type="function">
    <text evidence="7">Reversible hydration of carbon dioxide.</text>
</comment>
<dbReference type="SUPFAM" id="SSF53056">
    <property type="entry name" value="beta-carbonic anhydrase, cab"/>
    <property type="match status" value="1"/>
</dbReference>
<dbReference type="Proteomes" id="UP000278804">
    <property type="component" value="Chromosome"/>
</dbReference>
<dbReference type="Pfam" id="PF00484">
    <property type="entry name" value="Pro_CA"/>
    <property type="match status" value="1"/>
</dbReference>
<keyword evidence="6" id="KW-0479">Metal-binding</keyword>
<dbReference type="PANTHER" id="PTHR11002">
    <property type="entry name" value="CARBONIC ANHYDRASE"/>
    <property type="match status" value="1"/>
</dbReference>
<dbReference type="RefSeq" id="WP_125164515.1">
    <property type="nucleotide sequence ID" value="NZ_CP034234.1"/>
</dbReference>
<dbReference type="EC" id="4.2.1.1" evidence="2 7"/>
<keyword evidence="4 7" id="KW-0456">Lyase</keyword>
<comment type="cofactor">
    <cofactor evidence="6">
        <name>Zn(2+)</name>
        <dbReference type="ChEBI" id="CHEBI:29105"/>
    </cofactor>
    <text evidence="6">Binds 1 zinc ion per subunit.</text>
</comment>
<feature type="binding site" evidence="6">
    <location>
        <position position="52"/>
    </location>
    <ligand>
        <name>Zn(2+)</name>
        <dbReference type="ChEBI" id="CHEBI:29105"/>
    </ligand>
</feature>
<gene>
    <name evidence="8" type="ORF">EEI45_05910</name>
</gene>
<dbReference type="GO" id="GO:0015976">
    <property type="term" value="P:carbon utilization"/>
    <property type="evidence" value="ECO:0007669"/>
    <property type="project" value="InterPro"/>
</dbReference>
<dbReference type="InterPro" id="IPR036874">
    <property type="entry name" value="Carbonic_anhydrase_sf"/>
</dbReference>
<evidence type="ECO:0000256" key="4">
    <source>
        <dbReference type="ARBA" id="ARBA00023239"/>
    </source>
</evidence>
<proteinExistence type="inferred from homology"/>
<dbReference type="GO" id="GO:0008270">
    <property type="term" value="F:zinc ion binding"/>
    <property type="evidence" value="ECO:0007669"/>
    <property type="project" value="UniProtKB-UniRule"/>
</dbReference>
<dbReference type="InterPro" id="IPR015892">
    <property type="entry name" value="Carbonic_anhydrase_CS"/>
</dbReference>
<keyword evidence="9" id="KW-1185">Reference proteome</keyword>
<evidence type="ECO:0000256" key="3">
    <source>
        <dbReference type="ARBA" id="ARBA00022833"/>
    </source>
</evidence>
<organism evidence="8 9">
    <name type="scientific">Erysipelothrix piscisicarius</name>
    <dbReference type="NCBI Taxonomy" id="2485784"/>
    <lineage>
        <taxon>Bacteria</taxon>
        <taxon>Bacillati</taxon>
        <taxon>Bacillota</taxon>
        <taxon>Erysipelotrichia</taxon>
        <taxon>Erysipelotrichales</taxon>
        <taxon>Erysipelotrichaceae</taxon>
        <taxon>Erysipelothrix</taxon>
    </lineage>
</organism>
<sequence length="181" mass="19921">MKHQWENSLHLLKDGNVRFTHQTVKNSHHSQHDMQDLGEGQNPYAIILSCSDSRVSPDIIFDCKLGDLFLIQNAGNVTDASVLGSIEYAVENLKTPLVVVLGHSQCGAINAAYHQLSLKGNLKTIVDQIQAHVVQEGIDISSANHARKTALKIAENSSIQRHDVKVISAFYDITTGNVSWL</sequence>
<reference evidence="8 9" key="1">
    <citation type="journal article" date="2020" name="Int. J. Syst. Evol. Microbiol.">
        <title>Description of Erysipelothrix piscisicarius sp. nov., an emergent fish pathogen, and assessment of virulence using a tiger barb (Puntigrus tetrazona) infection model.</title>
        <authorList>
            <person name="Pomaranski E.K."/>
            <person name="Griffin M.J."/>
            <person name="Camus A.C."/>
            <person name="Armwood A.R."/>
            <person name="Shelley J."/>
            <person name="Waldbieser G.C."/>
            <person name="LaFrentz B.R."/>
            <person name="Garcia J.C."/>
            <person name="Yanong R."/>
            <person name="Soto E."/>
        </authorList>
    </citation>
    <scope>NUCLEOTIDE SEQUENCE [LARGE SCALE GENOMIC DNA]</scope>
    <source>
        <strain evidence="8 9">15TAL0474</strain>
    </source>
</reference>
<dbReference type="InterPro" id="IPR001765">
    <property type="entry name" value="Carbonic_anhydrase"/>
</dbReference>
<evidence type="ECO:0000313" key="8">
    <source>
        <dbReference type="EMBL" id="AZK44340.1"/>
    </source>
</evidence>
<comment type="catalytic activity">
    <reaction evidence="5 7">
        <text>hydrogencarbonate + H(+) = CO2 + H2O</text>
        <dbReference type="Rhea" id="RHEA:10748"/>
        <dbReference type="ChEBI" id="CHEBI:15377"/>
        <dbReference type="ChEBI" id="CHEBI:15378"/>
        <dbReference type="ChEBI" id="CHEBI:16526"/>
        <dbReference type="ChEBI" id="CHEBI:17544"/>
        <dbReference type="EC" id="4.2.1.1"/>
    </reaction>
</comment>
<dbReference type="Gene3D" id="3.40.1050.10">
    <property type="entry name" value="Carbonic anhydrase"/>
    <property type="match status" value="1"/>
</dbReference>
<dbReference type="GO" id="GO:0004089">
    <property type="term" value="F:carbonate dehydratase activity"/>
    <property type="evidence" value="ECO:0007669"/>
    <property type="project" value="UniProtKB-UniRule"/>
</dbReference>
<evidence type="ECO:0000256" key="1">
    <source>
        <dbReference type="ARBA" id="ARBA00006217"/>
    </source>
</evidence>
<evidence type="ECO:0000256" key="2">
    <source>
        <dbReference type="ARBA" id="ARBA00012925"/>
    </source>
</evidence>
<evidence type="ECO:0000256" key="5">
    <source>
        <dbReference type="ARBA" id="ARBA00048348"/>
    </source>
</evidence>
<evidence type="ECO:0000256" key="6">
    <source>
        <dbReference type="PIRSR" id="PIRSR601765-1"/>
    </source>
</evidence>
<keyword evidence="3 6" id="KW-0862">Zinc</keyword>
<dbReference type="KEGG" id="eri:EEI45_05910"/>
<dbReference type="PROSITE" id="PS00704">
    <property type="entry name" value="PROK_CO2_ANHYDRASE_1"/>
    <property type="match status" value="1"/>
</dbReference>
<name>A0A3Q8S2V8_9FIRM</name>
<dbReference type="SMART" id="SM00947">
    <property type="entry name" value="Pro_CA"/>
    <property type="match status" value="1"/>
</dbReference>
<dbReference type="PROSITE" id="PS00705">
    <property type="entry name" value="PROK_CO2_ANHYDRASE_2"/>
    <property type="match status" value="1"/>
</dbReference>